<keyword evidence="2" id="KW-1185">Reference proteome</keyword>
<organism evidence="1 2">
    <name type="scientific">Mya arenaria</name>
    <name type="common">Soft-shell clam</name>
    <dbReference type="NCBI Taxonomy" id="6604"/>
    <lineage>
        <taxon>Eukaryota</taxon>
        <taxon>Metazoa</taxon>
        <taxon>Spiralia</taxon>
        <taxon>Lophotrochozoa</taxon>
        <taxon>Mollusca</taxon>
        <taxon>Bivalvia</taxon>
        <taxon>Autobranchia</taxon>
        <taxon>Heteroconchia</taxon>
        <taxon>Euheterodonta</taxon>
        <taxon>Imparidentia</taxon>
        <taxon>Neoheterodontei</taxon>
        <taxon>Myida</taxon>
        <taxon>Myoidea</taxon>
        <taxon>Myidae</taxon>
        <taxon>Mya</taxon>
    </lineage>
</organism>
<name>A0ABY7FWA8_MYAAR</name>
<protein>
    <submittedName>
        <fullName evidence="1">ABCA3-like protein</fullName>
    </submittedName>
</protein>
<feature type="non-terminal residue" evidence="1">
    <location>
        <position position="1"/>
    </location>
</feature>
<reference evidence="1" key="1">
    <citation type="submission" date="2022-11" db="EMBL/GenBank/DDBJ databases">
        <title>Centuries of genome instability and evolution in soft-shell clam transmissible cancer (bioRxiv).</title>
        <authorList>
            <person name="Hart S.F.M."/>
            <person name="Yonemitsu M.A."/>
            <person name="Giersch R.M."/>
            <person name="Beal B.F."/>
            <person name="Arriagada G."/>
            <person name="Davis B.W."/>
            <person name="Ostrander E.A."/>
            <person name="Goff S.P."/>
            <person name="Metzger M.J."/>
        </authorList>
    </citation>
    <scope>NUCLEOTIDE SEQUENCE</scope>
    <source>
        <strain evidence="1">MELC-2E11</strain>
        <tissue evidence="1">Siphon/mantle</tissue>
    </source>
</reference>
<dbReference type="EMBL" id="CP111025">
    <property type="protein sequence ID" value="WAR25148.1"/>
    <property type="molecule type" value="Genomic_DNA"/>
</dbReference>
<proteinExistence type="predicted"/>
<evidence type="ECO:0000313" key="2">
    <source>
        <dbReference type="Proteomes" id="UP001164746"/>
    </source>
</evidence>
<dbReference type="Proteomes" id="UP001164746">
    <property type="component" value="Chromosome 14"/>
</dbReference>
<gene>
    <name evidence="1" type="ORF">MAR_010852</name>
</gene>
<accession>A0ABY7FWA8</accession>
<evidence type="ECO:0000313" key="1">
    <source>
        <dbReference type="EMBL" id="WAR25148.1"/>
    </source>
</evidence>
<sequence>MAMLVVDTVIYMFIAWYMDTINPGEAGIAQPPWFLFKPSYWCGGKVSDLTLMNNGEVNINSPQFERDPPHSRIGISIRHLSK</sequence>